<proteinExistence type="predicted"/>
<dbReference type="Proteomes" id="UP001597180">
    <property type="component" value="Unassembled WGS sequence"/>
</dbReference>
<organism evidence="1 2">
    <name type="scientific">Paenibacillus vulneris</name>
    <dbReference type="NCBI Taxonomy" id="1133364"/>
    <lineage>
        <taxon>Bacteria</taxon>
        <taxon>Bacillati</taxon>
        <taxon>Bacillota</taxon>
        <taxon>Bacilli</taxon>
        <taxon>Bacillales</taxon>
        <taxon>Paenibacillaceae</taxon>
        <taxon>Paenibacillus</taxon>
    </lineage>
</organism>
<dbReference type="RefSeq" id="WP_345585227.1">
    <property type="nucleotide sequence ID" value="NZ_BAABJG010000002.1"/>
</dbReference>
<keyword evidence="2" id="KW-1185">Reference proteome</keyword>
<keyword evidence="1" id="KW-0808">Transferase</keyword>
<evidence type="ECO:0000313" key="1">
    <source>
        <dbReference type="EMBL" id="MFD1219302.1"/>
    </source>
</evidence>
<protein>
    <submittedName>
        <fullName evidence="1">Glycosyltransferase</fullName>
        <ecNumber evidence="1">2.4.-.-</ecNumber>
    </submittedName>
</protein>
<dbReference type="GO" id="GO:0016757">
    <property type="term" value="F:glycosyltransferase activity"/>
    <property type="evidence" value="ECO:0007669"/>
    <property type="project" value="UniProtKB-KW"/>
</dbReference>
<dbReference type="EC" id="2.4.-.-" evidence="1"/>
<sequence length="416" mass="48484">MSTHTKKIIKGLKLLKSPKILVRKLIYKTFFRNVLIKFPSQNTILEELELLFKQSQGRKIFVFPGPSCPWGYMFQRPQQLARSLANLGYTVIYLVDLSFPYSPDWNVRGLKKVQDNIYLYNDNMQGQLLIKSITQYKINNIVVWQYWPHQHNFVKKLPNYVTKIYDCIDHINTFNNYENIYEDFKESLIDADLVLATAKKILAETKNIRADCYLIPNGVHFEDFNIFYNKQYPSNWGHLAVAKKENKYIVGYYGAIADWFDFEAVNYMAVKNPNCIFLLVGEVYPSVEDKIKQLKNNSNVVILPRVTYSQIPQLLSFFDVAMIPFKLNDITLNTSPVKVYEYMAGGKLTIASNMPEINNMSAVLIASSVEDFDKKLKLALTRLKDPFLRDEMQRIAQANTWNDRIREVLCLLNQRL</sequence>
<keyword evidence="1" id="KW-0328">Glycosyltransferase</keyword>
<evidence type="ECO:0000313" key="2">
    <source>
        <dbReference type="Proteomes" id="UP001597180"/>
    </source>
</evidence>
<comment type="caution">
    <text evidence="1">The sequence shown here is derived from an EMBL/GenBank/DDBJ whole genome shotgun (WGS) entry which is preliminary data.</text>
</comment>
<dbReference type="Gene3D" id="3.40.50.11010">
    <property type="match status" value="1"/>
</dbReference>
<dbReference type="Pfam" id="PF13692">
    <property type="entry name" value="Glyco_trans_1_4"/>
    <property type="match status" value="1"/>
</dbReference>
<dbReference type="SUPFAM" id="SSF53756">
    <property type="entry name" value="UDP-Glycosyltransferase/glycogen phosphorylase"/>
    <property type="match status" value="1"/>
</dbReference>
<dbReference type="Gene3D" id="3.40.50.2000">
    <property type="entry name" value="Glycogen Phosphorylase B"/>
    <property type="match status" value="1"/>
</dbReference>
<dbReference type="EMBL" id="JBHTLU010000009">
    <property type="protein sequence ID" value="MFD1219302.1"/>
    <property type="molecule type" value="Genomic_DNA"/>
</dbReference>
<reference evidence="2" key="1">
    <citation type="journal article" date="2019" name="Int. J. Syst. Evol. Microbiol.">
        <title>The Global Catalogue of Microorganisms (GCM) 10K type strain sequencing project: providing services to taxonomists for standard genome sequencing and annotation.</title>
        <authorList>
            <consortium name="The Broad Institute Genomics Platform"/>
            <consortium name="The Broad Institute Genome Sequencing Center for Infectious Disease"/>
            <person name="Wu L."/>
            <person name="Ma J."/>
        </authorList>
    </citation>
    <scope>NUCLEOTIDE SEQUENCE [LARGE SCALE GENOMIC DNA]</scope>
    <source>
        <strain evidence="2">CCUG 53270</strain>
    </source>
</reference>
<gene>
    <name evidence="1" type="ORF">ACFQ4B_04165</name>
</gene>
<accession>A0ABW3UGE2</accession>
<name>A0ABW3UGE2_9BACL</name>